<keyword evidence="4" id="KW-1185">Reference proteome</keyword>
<dbReference type="Gene3D" id="1.20.144.10">
    <property type="entry name" value="Phosphatidic acid phosphatase type 2/haloperoxidase"/>
    <property type="match status" value="1"/>
</dbReference>
<protein>
    <submittedName>
        <fullName evidence="3">Phosphatidylglycerophosphatase B</fullName>
    </submittedName>
</protein>
<dbReference type="RefSeq" id="WP_066152995.1">
    <property type="nucleotide sequence ID" value="NZ_CP020814.1"/>
</dbReference>
<dbReference type="Pfam" id="PF01569">
    <property type="entry name" value="PAP2"/>
    <property type="match status" value="1"/>
</dbReference>
<feature type="transmembrane region" description="Helical" evidence="1">
    <location>
        <begin position="58"/>
        <end position="77"/>
    </location>
</feature>
<dbReference type="InterPro" id="IPR000326">
    <property type="entry name" value="PAP2/HPO"/>
</dbReference>
<dbReference type="PANTHER" id="PTHR14969:SF13">
    <property type="entry name" value="AT30094P"/>
    <property type="match status" value="1"/>
</dbReference>
<sequence length="217" mass="24740">MSISKNNLFIMVTCFFLFLFITFLSLQNNLVAVDQFLINWLTNTFSYSIPVMEAVTKAGSGEFILIATLGIGIILLLTKLWSHLVFFFALTFGGIALNFILKISFQRERPGEMTVIEVFGYSLEMASYSFPSGHTMRSVLLFSFLIFISYHFLQSFKSKVTMIIIFFLSIATIAMSRVIIGAHFPTDIFAAITISISWFFFCLWMIRLISKGRLQTI</sequence>
<dbReference type="KEGG" id="bkw:BkAM31D_17830"/>
<keyword evidence="1" id="KW-0472">Membrane</keyword>
<feature type="transmembrane region" description="Helical" evidence="1">
    <location>
        <begin position="188"/>
        <end position="209"/>
    </location>
</feature>
<accession>A0A1X9MIR4</accession>
<feature type="transmembrane region" description="Helical" evidence="1">
    <location>
        <begin position="135"/>
        <end position="153"/>
    </location>
</feature>
<feature type="domain" description="Phosphatidic acid phosphatase type 2/haloperoxidase" evidence="2">
    <location>
        <begin position="84"/>
        <end position="203"/>
    </location>
</feature>
<dbReference type="PANTHER" id="PTHR14969">
    <property type="entry name" value="SPHINGOSINE-1-PHOSPHATE PHOSPHOHYDROLASE"/>
    <property type="match status" value="1"/>
</dbReference>
<feature type="transmembrane region" description="Helical" evidence="1">
    <location>
        <begin position="84"/>
        <end position="105"/>
    </location>
</feature>
<gene>
    <name evidence="3" type="ORF">BkAM31D_17830</name>
</gene>
<evidence type="ECO:0000313" key="3">
    <source>
        <dbReference type="EMBL" id="ARK31551.1"/>
    </source>
</evidence>
<proteinExistence type="predicted"/>
<evidence type="ECO:0000313" key="4">
    <source>
        <dbReference type="Proteomes" id="UP000193006"/>
    </source>
</evidence>
<dbReference type="SUPFAM" id="SSF48317">
    <property type="entry name" value="Acid phosphatase/Vanadium-dependent haloperoxidase"/>
    <property type="match status" value="1"/>
</dbReference>
<name>A0A1X9MIR4_9BACI</name>
<dbReference type="Proteomes" id="UP000193006">
    <property type="component" value="Chromosome"/>
</dbReference>
<feature type="transmembrane region" description="Helical" evidence="1">
    <location>
        <begin position="7"/>
        <end position="26"/>
    </location>
</feature>
<feature type="transmembrane region" description="Helical" evidence="1">
    <location>
        <begin position="160"/>
        <end position="182"/>
    </location>
</feature>
<dbReference type="AlphaFoldDB" id="A0A1X9MIR4"/>
<keyword evidence="1" id="KW-0812">Transmembrane</keyword>
<evidence type="ECO:0000256" key="1">
    <source>
        <dbReference type="SAM" id="Phobius"/>
    </source>
</evidence>
<dbReference type="SMART" id="SM00014">
    <property type="entry name" value="acidPPc"/>
    <property type="match status" value="1"/>
</dbReference>
<evidence type="ECO:0000259" key="2">
    <source>
        <dbReference type="SMART" id="SM00014"/>
    </source>
</evidence>
<dbReference type="EMBL" id="CP020814">
    <property type="protein sequence ID" value="ARK31551.1"/>
    <property type="molecule type" value="Genomic_DNA"/>
</dbReference>
<keyword evidence="1" id="KW-1133">Transmembrane helix</keyword>
<dbReference type="InterPro" id="IPR036938">
    <property type="entry name" value="PAP2/HPO_sf"/>
</dbReference>
<organism evidence="3 4">
    <name type="scientific">Halalkalibacter krulwichiae</name>
    <dbReference type="NCBI Taxonomy" id="199441"/>
    <lineage>
        <taxon>Bacteria</taxon>
        <taxon>Bacillati</taxon>
        <taxon>Bacillota</taxon>
        <taxon>Bacilli</taxon>
        <taxon>Bacillales</taxon>
        <taxon>Bacillaceae</taxon>
        <taxon>Halalkalibacter</taxon>
    </lineage>
</organism>
<reference evidence="3 4" key="1">
    <citation type="submission" date="2017-04" db="EMBL/GenBank/DDBJ databases">
        <title>Bacillus krulwichiae AM31D Genome sequencing and assembly.</title>
        <authorList>
            <person name="Krulwich T.A."/>
            <person name="Anastor L."/>
            <person name="Ehrlich R."/>
            <person name="Ehrlich G.D."/>
            <person name="Janto B."/>
        </authorList>
    </citation>
    <scope>NUCLEOTIDE SEQUENCE [LARGE SCALE GENOMIC DNA]</scope>
    <source>
        <strain evidence="3 4">AM31D</strain>
    </source>
</reference>
<dbReference type="CDD" id="cd03392">
    <property type="entry name" value="PAP2_like_2"/>
    <property type="match status" value="1"/>
</dbReference>
<dbReference type="STRING" id="199441.BkAM31D_17830"/>